<dbReference type="InterPro" id="IPR010502">
    <property type="entry name" value="Carb-bd_dom_fam9"/>
</dbReference>
<dbReference type="Pfam" id="PF16011">
    <property type="entry name" value="CBM9_2"/>
    <property type="match status" value="1"/>
</dbReference>
<evidence type="ECO:0000259" key="1">
    <source>
        <dbReference type="Pfam" id="PF16011"/>
    </source>
</evidence>
<dbReference type="SUPFAM" id="SSF49344">
    <property type="entry name" value="CBD9-like"/>
    <property type="match status" value="1"/>
</dbReference>
<protein>
    <recommendedName>
        <fullName evidence="1">Carbohydrate-binding domain-containing protein</fullName>
    </recommendedName>
</protein>
<dbReference type="GO" id="GO:0016052">
    <property type="term" value="P:carbohydrate catabolic process"/>
    <property type="evidence" value="ECO:0007669"/>
    <property type="project" value="InterPro"/>
</dbReference>
<dbReference type="CDD" id="cd09620">
    <property type="entry name" value="CBM9_like_3"/>
    <property type="match status" value="1"/>
</dbReference>
<dbReference type="EMBL" id="DXBX01000023">
    <property type="protein sequence ID" value="HIZ32510.1"/>
    <property type="molecule type" value="Genomic_DNA"/>
</dbReference>
<reference evidence="2" key="1">
    <citation type="journal article" date="2021" name="PeerJ">
        <title>Extensive microbial diversity within the chicken gut microbiome revealed by metagenomics and culture.</title>
        <authorList>
            <person name="Gilroy R."/>
            <person name="Ravi A."/>
            <person name="Getino M."/>
            <person name="Pursley I."/>
            <person name="Horton D.L."/>
            <person name="Alikhan N.F."/>
            <person name="Baker D."/>
            <person name="Gharbi K."/>
            <person name="Hall N."/>
            <person name="Watson M."/>
            <person name="Adriaenssens E.M."/>
            <person name="Foster-Nyarko E."/>
            <person name="Jarju S."/>
            <person name="Secka A."/>
            <person name="Antonio M."/>
            <person name="Oren A."/>
            <person name="Chaudhuri R.R."/>
            <person name="La Ragione R."/>
            <person name="Hildebrand F."/>
            <person name="Pallen M.J."/>
        </authorList>
    </citation>
    <scope>NUCLEOTIDE SEQUENCE</scope>
    <source>
        <strain evidence="2">ChiHjej9B8-1298</strain>
    </source>
</reference>
<proteinExistence type="predicted"/>
<dbReference type="Proteomes" id="UP000824028">
    <property type="component" value="Unassembled WGS sequence"/>
</dbReference>
<dbReference type="AlphaFoldDB" id="A0A9D2J0I4"/>
<accession>A0A9D2J0I4</accession>
<sequence length="219" mass="24317">MAVNELVIKKVRADGISAEAVPACLDGEQVGFVPLATVNWKDYPYCPAVQFRLAHTGDALLLHFRVEEASVRAVAAADNGRVWEDSCVEFFSVPAGDGVYYNLECNCAGTLLVGGGAGRKDRQHAPQEVLDRVQRWASLGREPFAERVGECTWEVALVIPATTFFLHDLDTFSGRDIPANFYKCGDLLQTPHFLSWNPIEQDKPNFHCPQYFGLLHFES</sequence>
<comment type="caution">
    <text evidence="2">The sequence shown here is derived from an EMBL/GenBank/DDBJ whole genome shotgun (WGS) entry which is preliminary data.</text>
</comment>
<organism evidence="2 3">
    <name type="scientific">Candidatus Bacteroides merdigallinarum</name>
    <dbReference type="NCBI Taxonomy" id="2838473"/>
    <lineage>
        <taxon>Bacteria</taxon>
        <taxon>Pseudomonadati</taxon>
        <taxon>Bacteroidota</taxon>
        <taxon>Bacteroidia</taxon>
        <taxon>Bacteroidales</taxon>
        <taxon>Bacteroidaceae</taxon>
        <taxon>Bacteroides</taxon>
    </lineage>
</organism>
<dbReference type="GO" id="GO:0030246">
    <property type="term" value="F:carbohydrate binding"/>
    <property type="evidence" value="ECO:0007669"/>
    <property type="project" value="InterPro"/>
</dbReference>
<reference evidence="2" key="2">
    <citation type="submission" date="2021-04" db="EMBL/GenBank/DDBJ databases">
        <authorList>
            <person name="Gilroy R."/>
        </authorList>
    </citation>
    <scope>NUCLEOTIDE SEQUENCE</scope>
    <source>
        <strain evidence="2">ChiHjej9B8-1298</strain>
    </source>
</reference>
<dbReference type="GO" id="GO:0004553">
    <property type="term" value="F:hydrolase activity, hydrolyzing O-glycosyl compounds"/>
    <property type="evidence" value="ECO:0007669"/>
    <property type="project" value="InterPro"/>
</dbReference>
<gene>
    <name evidence="2" type="ORF">H9814_03025</name>
</gene>
<dbReference type="Gene3D" id="2.60.40.1190">
    <property type="match status" value="1"/>
</dbReference>
<feature type="domain" description="Carbohydrate-binding" evidence="1">
    <location>
        <begin position="20"/>
        <end position="217"/>
    </location>
</feature>
<name>A0A9D2J0I4_9BACE</name>
<evidence type="ECO:0000313" key="3">
    <source>
        <dbReference type="Proteomes" id="UP000824028"/>
    </source>
</evidence>
<evidence type="ECO:0000313" key="2">
    <source>
        <dbReference type="EMBL" id="HIZ32510.1"/>
    </source>
</evidence>